<dbReference type="Pfam" id="PF04473">
    <property type="entry name" value="DUF553"/>
    <property type="match status" value="1"/>
</dbReference>
<evidence type="ECO:0000259" key="2">
    <source>
        <dbReference type="Pfam" id="PF04473"/>
    </source>
</evidence>
<gene>
    <name evidence="3" type="ORF">ENV38_05745</name>
</gene>
<dbReference type="AlphaFoldDB" id="A0A7V3NTZ4"/>
<comment type="caution">
    <text evidence="3">The sequence shown here is derived from an EMBL/GenBank/DDBJ whole genome shotgun (WGS) entry which is preliminary data.</text>
</comment>
<dbReference type="EMBL" id="DTGD01000216">
    <property type="protein sequence ID" value="HGB36388.1"/>
    <property type="molecule type" value="Genomic_DNA"/>
</dbReference>
<protein>
    <recommendedName>
        <fullName evidence="2">Transglutaminase-like domain-containing protein</fullName>
    </recommendedName>
</protein>
<feature type="domain" description="Transglutaminase-like" evidence="2">
    <location>
        <begin position="20"/>
        <end position="196"/>
    </location>
</feature>
<sequence length="332" mass="39254">MKEGHNSFLPKNEEVENPEVRSLAKRLKGRNDAETLTNILEWEDRNLKFWDDRWLIPLMLLVPLVGLVVAEIILLLEKMFVYYILVGFCIGTCFSIILYLKMKYNNIKRTIPEFVVNDIFMSSLPMEKILRYRLSICRDYAKLTMSLLLNLYPNGKLYFVEIPGHVAAAVKLDETIYVLDQHLPILSLKKWIQVWKNKLGKRKLEPQLLMVKKNDGIKIIKTEKFRDDRSQYEANSTLSKMILTEITNKLKREFLVKKMSVKNFEEFQLPVVKKFRMFLEEDEVIKYSLQKHVKMKIEDELCNRIQDMVDLDLQENNNDLILKVKLKGEESE</sequence>
<evidence type="ECO:0000256" key="1">
    <source>
        <dbReference type="SAM" id="Phobius"/>
    </source>
</evidence>
<keyword evidence="1" id="KW-0472">Membrane</keyword>
<keyword evidence="1" id="KW-0812">Transmembrane</keyword>
<dbReference type="InterPro" id="IPR007562">
    <property type="entry name" value="Transglutaminase-like_domain"/>
</dbReference>
<accession>A0A7V3NTZ4</accession>
<reference evidence="3" key="1">
    <citation type="journal article" date="2020" name="mSystems">
        <title>Genome- and Community-Level Interaction Insights into Carbon Utilization and Element Cycling Functions of Hydrothermarchaeota in Hydrothermal Sediment.</title>
        <authorList>
            <person name="Zhou Z."/>
            <person name="Liu Y."/>
            <person name="Xu W."/>
            <person name="Pan J."/>
            <person name="Luo Z.H."/>
            <person name="Li M."/>
        </authorList>
    </citation>
    <scope>NUCLEOTIDE SEQUENCE [LARGE SCALE GENOMIC DNA]</scope>
    <source>
        <strain evidence="3">SpSt-754</strain>
    </source>
</reference>
<feature type="transmembrane region" description="Helical" evidence="1">
    <location>
        <begin position="80"/>
        <end position="100"/>
    </location>
</feature>
<organism evidence="3">
    <name type="scientific">candidate division WOR-3 bacterium</name>
    <dbReference type="NCBI Taxonomy" id="2052148"/>
    <lineage>
        <taxon>Bacteria</taxon>
        <taxon>Bacteria division WOR-3</taxon>
    </lineage>
</organism>
<feature type="transmembrane region" description="Helical" evidence="1">
    <location>
        <begin position="54"/>
        <end position="74"/>
    </location>
</feature>
<keyword evidence="1" id="KW-1133">Transmembrane helix</keyword>
<evidence type="ECO:0000313" key="3">
    <source>
        <dbReference type="EMBL" id="HGB36388.1"/>
    </source>
</evidence>
<name>A0A7V3NTZ4_UNCW3</name>
<proteinExistence type="predicted"/>